<dbReference type="InterPro" id="IPR013057">
    <property type="entry name" value="AA_transpt_TM"/>
</dbReference>
<dbReference type="GO" id="GO:0005774">
    <property type="term" value="C:vacuolar membrane"/>
    <property type="evidence" value="ECO:0007669"/>
    <property type="project" value="UniProtKB-SubCell"/>
</dbReference>
<feature type="compositionally biased region" description="Polar residues" evidence="8">
    <location>
        <begin position="8"/>
        <end position="21"/>
    </location>
</feature>
<dbReference type="Pfam" id="PF01490">
    <property type="entry name" value="Aa_trans"/>
    <property type="match status" value="1"/>
</dbReference>
<evidence type="ECO:0000313" key="12">
    <source>
        <dbReference type="Proteomes" id="UP000262825"/>
    </source>
</evidence>
<dbReference type="EMBL" id="UFAJ01000167">
    <property type="protein sequence ID" value="SSD59590.1"/>
    <property type="molecule type" value="Genomic_DNA"/>
</dbReference>
<dbReference type="Proteomes" id="UP000262825">
    <property type="component" value="Unassembled WGS sequence"/>
</dbReference>
<feature type="transmembrane region" description="Helical" evidence="9">
    <location>
        <begin position="501"/>
        <end position="529"/>
    </location>
</feature>
<feature type="transmembrane region" description="Helical" evidence="9">
    <location>
        <begin position="580"/>
        <end position="603"/>
    </location>
</feature>
<feature type="transmembrane region" description="Helical" evidence="9">
    <location>
        <begin position="320"/>
        <end position="341"/>
    </location>
</feature>
<gene>
    <name evidence="11" type="ORF">SCODWIG_01351</name>
</gene>
<feature type="region of interest" description="Disordered" evidence="8">
    <location>
        <begin position="1"/>
        <end position="21"/>
    </location>
</feature>
<dbReference type="OrthoDB" id="655540at2759"/>
<keyword evidence="6 9" id="KW-1133">Transmembrane helix</keyword>
<dbReference type="AlphaFoldDB" id="A0A376B661"/>
<feature type="transmembrane region" description="Helical" evidence="9">
    <location>
        <begin position="272"/>
        <end position="293"/>
    </location>
</feature>
<evidence type="ECO:0000259" key="10">
    <source>
        <dbReference type="Pfam" id="PF01490"/>
    </source>
</evidence>
<keyword evidence="3" id="KW-0813">Transport</keyword>
<feature type="transmembrane region" description="Helical" evidence="9">
    <location>
        <begin position="420"/>
        <end position="441"/>
    </location>
</feature>
<keyword evidence="5" id="KW-0029">Amino-acid transport</keyword>
<evidence type="ECO:0000256" key="7">
    <source>
        <dbReference type="ARBA" id="ARBA00023136"/>
    </source>
</evidence>
<feature type="region of interest" description="Disordered" evidence="8">
    <location>
        <begin position="35"/>
        <end position="55"/>
    </location>
</feature>
<evidence type="ECO:0000256" key="1">
    <source>
        <dbReference type="ARBA" id="ARBA00004128"/>
    </source>
</evidence>
<keyword evidence="7 9" id="KW-0472">Membrane</keyword>
<dbReference type="VEuPathDB" id="FungiDB:SCODWIG_01351"/>
<organism evidence="11 12">
    <name type="scientific">Saccharomycodes ludwigii</name>
    <dbReference type="NCBI Taxonomy" id="36035"/>
    <lineage>
        <taxon>Eukaryota</taxon>
        <taxon>Fungi</taxon>
        <taxon>Dikarya</taxon>
        <taxon>Ascomycota</taxon>
        <taxon>Saccharomycotina</taxon>
        <taxon>Saccharomycetes</taxon>
        <taxon>Saccharomycodales</taxon>
        <taxon>Saccharomycodaceae</taxon>
        <taxon>Saccharomycodes</taxon>
    </lineage>
</organism>
<accession>A0A376B661</accession>
<feature type="transmembrane region" description="Helical" evidence="9">
    <location>
        <begin position="550"/>
        <end position="574"/>
    </location>
</feature>
<name>A0A376B661_9ASCO</name>
<feature type="domain" description="Amino acid transporter transmembrane" evidence="10">
    <location>
        <begin position="241"/>
        <end position="636"/>
    </location>
</feature>
<comment type="similarity">
    <text evidence="2">Belongs to the amino acid/polyamine transporter 2 family.</text>
</comment>
<feature type="transmembrane region" description="Helical" evidence="9">
    <location>
        <begin position="462"/>
        <end position="481"/>
    </location>
</feature>
<reference evidence="12" key="1">
    <citation type="submission" date="2018-06" db="EMBL/GenBank/DDBJ databases">
        <authorList>
            <person name="Guldener U."/>
        </authorList>
    </citation>
    <scope>NUCLEOTIDE SEQUENCE [LARGE SCALE GENOMIC DNA]</scope>
    <source>
        <strain evidence="12">UTAD17</strain>
    </source>
</reference>
<dbReference type="GO" id="GO:0015179">
    <property type="term" value="F:L-amino acid transmembrane transporter activity"/>
    <property type="evidence" value="ECO:0007669"/>
    <property type="project" value="TreeGrafter"/>
</dbReference>
<evidence type="ECO:0000256" key="6">
    <source>
        <dbReference type="ARBA" id="ARBA00022989"/>
    </source>
</evidence>
<comment type="subcellular location">
    <subcellularLocation>
        <location evidence="1">Vacuole membrane</location>
        <topology evidence="1">Multi-pass membrane protein</topology>
    </subcellularLocation>
</comment>
<evidence type="ECO:0000256" key="2">
    <source>
        <dbReference type="ARBA" id="ARBA00008066"/>
    </source>
</evidence>
<sequence length="638" mass="69009">MTGRDIEGQQTDPISSTQNNNNGIHYISIPISVVSNTNENSSNPNASDNNNNATYGSIEIRKNNNGNNGIHISRRGSIFDQPFGSFKGPNSLSRFASSFKRANSFKSVELHHDKERSFFKDGYDELYDPNTLAPSAHGRRLSLALSNSNLNGATNNRTLLQNQASISDLLSHSGNQTVFDDRDSAVSSLSPSVSGTSHVGYLNGIAANASSTNTVPFDSNSIVLKKVETKNGNVVTVLAGQSTAPQTVFNSVNVLIGIGLLALPLGMKYAGWVVGIPLLFLFAIATFCTAELLSRCLDTDPTLISYGDLGYAAFGAKGRALISLLFTFDLMGSGVSLFILFGDSLNALFPQYSVTFFKLIGFLIIAPQSFVPLSVLSNVSLLGIISTTGTVVVIFLSGLYKSTSPGSLINPMPTHLFPKSFNDFCLSIGLLSACWGGHAIFPNLKTDMRHPEKFKDCLKTTYSITSVTDIGTAILGFLMFGSSVMDEVTKSVLLTQGYPNFVYFLISALMAIIPIAKTPLNAMPIVSILDRLMGIHNVQLDFERGTFKYYGALFLGGFNKLMVNLIFLLVSIQLPAFDKLIAFIGAGLCFMICFILPCLFYLRICRERVKPWERVACHVTIVVSAVLAVLGIGAAIFH</sequence>
<feature type="compositionally biased region" description="Low complexity" evidence="8">
    <location>
        <begin position="35"/>
        <end position="52"/>
    </location>
</feature>
<evidence type="ECO:0000256" key="3">
    <source>
        <dbReference type="ARBA" id="ARBA00022448"/>
    </source>
</evidence>
<feature type="transmembrane region" description="Helical" evidence="9">
    <location>
        <begin position="615"/>
        <end position="637"/>
    </location>
</feature>
<feature type="transmembrane region" description="Helical" evidence="9">
    <location>
        <begin position="379"/>
        <end position="400"/>
    </location>
</feature>
<keyword evidence="12" id="KW-1185">Reference proteome</keyword>
<proteinExistence type="inferred from homology"/>
<evidence type="ECO:0000313" key="11">
    <source>
        <dbReference type="EMBL" id="SSD59590.1"/>
    </source>
</evidence>
<evidence type="ECO:0000256" key="5">
    <source>
        <dbReference type="ARBA" id="ARBA00022970"/>
    </source>
</evidence>
<protein>
    <submittedName>
        <fullName evidence="11">Probable Vacuolar amino acid transporter 1</fullName>
    </submittedName>
</protein>
<evidence type="ECO:0000256" key="4">
    <source>
        <dbReference type="ARBA" id="ARBA00022692"/>
    </source>
</evidence>
<feature type="transmembrane region" description="Helical" evidence="9">
    <location>
        <begin position="248"/>
        <end position="266"/>
    </location>
</feature>
<evidence type="ECO:0000256" key="8">
    <source>
        <dbReference type="SAM" id="MobiDB-lite"/>
    </source>
</evidence>
<dbReference type="PANTHER" id="PTHR22950:SF692">
    <property type="entry name" value="TRANSMEMBRANE AMINO ACID TRANSPORTER FAMILY PROTEIN"/>
    <property type="match status" value="1"/>
</dbReference>
<evidence type="ECO:0000256" key="9">
    <source>
        <dbReference type="SAM" id="Phobius"/>
    </source>
</evidence>
<keyword evidence="4 9" id="KW-0812">Transmembrane</keyword>
<feature type="transmembrane region" description="Helical" evidence="9">
    <location>
        <begin position="347"/>
        <end position="367"/>
    </location>
</feature>
<dbReference type="PANTHER" id="PTHR22950">
    <property type="entry name" value="AMINO ACID TRANSPORTER"/>
    <property type="match status" value="1"/>
</dbReference>